<dbReference type="EMBL" id="BTRK01000003">
    <property type="protein sequence ID" value="GMR40260.1"/>
    <property type="molecule type" value="Genomic_DNA"/>
</dbReference>
<dbReference type="Gene3D" id="3.40.50.720">
    <property type="entry name" value="NAD(P)-binding Rossmann-like Domain"/>
    <property type="match status" value="1"/>
</dbReference>
<comment type="caution">
    <text evidence="1">The sequence shown here is derived from an EMBL/GenBank/DDBJ whole genome shotgun (WGS) entry which is preliminary data.</text>
</comment>
<evidence type="ECO:0008006" key="3">
    <source>
        <dbReference type="Google" id="ProtNLM"/>
    </source>
</evidence>
<feature type="non-terminal residue" evidence="1">
    <location>
        <position position="102"/>
    </location>
</feature>
<dbReference type="PRINTS" id="PR00081">
    <property type="entry name" value="GDHRDH"/>
</dbReference>
<gene>
    <name evidence="1" type="ORF">PMAYCL1PPCAC_10455</name>
</gene>
<dbReference type="PANTHER" id="PTHR43544:SF35">
    <property type="entry name" value="C-FACTOR-RELATED"/>
    <property type="match status" value="1"/>
</dbReference>
<dbReference type="AlphaFoldDB" id="A0AAN4ZNJ2"/>
<dbReference type="InterPro" id="IPR036291">
    <property type="entry name" value="NAD(P)-bd_dom_sf"/>
</dbReference>
<feature type="non-terminal residue" evidence="1">
    <location>
        <position position="1"/>
    </location>
</feature>
<dbReference type="PANTHER" id="PTHR43544">
    <property type="entry name" value="SHORT-CHAIN DEHYDROGENASE/REDUCTASE"/>
    <property type="match status" value="1"/>
</dbReference>
<sequence>VNNRAYKYDRASTMPKNCVVTGANRGIGLGLVKELLKNSEVGEVFATTRHLSKSPELRAIKDSRLIVVEMDVENDESIRKAAQKIGKWVGSEGIDFLINNAG</sequence>
<dbReference type="InterPro" id="IPR051468">
    <property type="entry name" value="Fungal_SecMetab_SDRs"/>
</dbReference>
<protein>
    <recommendedName>
        <fullName evidence="3">Dehydrogenase</fullName>
    </recommendedName>
</protein>
<evidence type="ECO:0000313" key="2">
    <source>
        <dbReference type="Proteomes" id="UP001328107"/>
    </source>
</evidence>
<dbReference type="InterPro" id="IPR002347">
    <property type="entry name" value="SDR_fam"/>
</dbReference>
<dbReference type="GO" id="GO:0016491">
    <property type="term" value="F:oxidoreductase activity"/>
    <property type="evidence" value="ECO:0007669"/>
    <property type="project" value="TreeGrafter"/>
</dbReference>
<dbReference type="Proteomes" id="UP001328107">
    <property type="component" value="Unassembled WGS sequence"/>
</dbReference>
<reference evidence="2" key="1">
    <citation type="submission" date="2022-10" db="EMBL/GenBank/DDBJ databases">
        <title>Genome assembly of Pristionchus species.</title>
        <authorList>
            <person name="Yoshida K."/>
            <person name="Sommer R.J."/>
        </authorList>
    </citation>
    <scope>NUCLEOTIDE SEQUENCE [LARGE SCALE GENOMIC DNA]</scope>
    <source>
        <strain evidence="2">RS5460</strain>
    </source>
</reference>
<accession>A0AAN4ZNJ2</accession>
<name>A0AAN4ZNJ2_9BILA</name>
<evidence type="ECO:0000313" key="1">
    <source>
        <dbReference type="EMBL" id="GMR40260.1"/>
    </source>
</evidence>
<dbReference type="Pfam" id="PF00106">
    <property type="entry name" value="adh_short"/>
    <property type="match status" value="1"/>
</dbReference>
<proteinExistence type="predicted"/>
<keyword evidence="2" id="KW-1185">Reference proteome</keyword>
<organism evidence="1 2">
    <name type="scientific">Pristionchus mayeri</name>
    <dbReference type="NCBI Taxonomy" id="1317129"/>
    <lineage>
        <taxon>Eukaryota</taxon>
        <taxon>Metazoa</taxon>
        <taxon>Ecdysozoa</taxon>
        <taxon>Nematoda</taxon>
        <taxon>Chromadorea</taxon>
        <taxon>Rhabditida</taxon>
        <taxon>Rhabditina</taxon>
        <taxon>Diplogasteromorpha</taxon>
        <taxon>Diplogasteroidea</taxon>
        <taxon>Neodiplogasteridae</taxon>
        <taxon>Pristionchus</taxon>
    </lineage>
</organism>
<dbReference type="SUPFAM" id="SSF51735">
    <property type="entry name" value="NAD(P)-binding Rossmann-fold domains"/>
    <property type="match status" value="1"/>
</dbReference>
<dbReference type="GO" id="GO:0005737">
    <property type="term" value="C:cytoplasm"/>
    <property type="evidence" value="ECO:0007669"/>
    <property type="project" value="TreeGrafter"/>
</dbReference>